<dbReference type="Gene3D" id="3.40.50.720">
    <property type="entry name" value="NAD(P)-binding Rossmann-like Domain"/>
    <property type="match status" value="1"/>
</dbReference>
<dbReference type="Pfam" id="PF08240">
    <property type="entry name" value="ADH_N"/>
    <property type="match status" value="1"/>
</dbReference>
<proteinExistence type="predicted"/>
<dbReference type="PANTHER" id="PTHR43401:SF3">
    <property type="entry name" value="L-GALACTONATE-5-DEHYDROGENASE"/>
    <property type="match status" value="1"/>
</dbReference>
<evidence type="ECO:0000313" key="4">
    <source>
        <dbReference type="EMBL" id="TDQ36557.1"/>
    </source>
</evidence>
<organism evidence="4 5">
    <name type="scientific">Aureibacillus halotolerans</name>
    <dbReference type="NCBI Taxonomy" id="1508390"/>
    <lineage>
        <taxon>Bacteria</taxon>
        <taxon>Bacillati</taxon>
        <taxon>Bacillota</taxon>
        <taxon>Bacilli</taxon>
        <taxon>Bacillales</taxon>
        <taxon>Bacillaceae</taxon>
        <taxon>Aureibacillus</taxon>
    </lineage>
</organism>
<dbReference type="InterPro" id="IPR013154">
    <property type="entry name" value="ADH-like_N"/>
</dbReference>
<dbReference type="InterPro" id="IPR050129">
    <property type="entry name" value="Zn_alcohol_dh"/>
</dbReference>
<evidence type="ECO:0000313" key="5">
    <source>
        <dbReference type="Proteomes" id="UP000295632"/>
    </source>
</evidence>
<sequence>MLRSIVCETPNQFIMKNDLSKPEVPHGHALVRIRYVGICGTDIHAYKGNQPFFTYPRVLGHELSGTVEEINDATCSLAPGTPVAIIPYMHCGQCLACKRGRTNCCTHMRVLGVHMDGGMQDLLAVPIRHLIPVSIDSSLSLEHAALLEPLAIGAHAVARAALEPGDTVLVIGAGPIGLGVMAFARAAGATVIAMDMDEQRLTFSQSWAGVATTVVAGDTAEDEIAEWTNGDMATTVFDATGNVHSMNAAHRYAAHSGQVVFVGLVKNDIQFYHPDVHKKELSIHMSRNATYTDFETVLALLNTGELQMEDYITHRCTLTELPDTFESWLSPQARVIKAIVEL</sequence>
<evidence type="ECO:0000256" key="1">
    <source>
        <dbReference type="ARBA" id="ARBA00023002"/>
    </source>
</evidence>
<name>A0A4V3D4K3_9BACI</name>
<protein>
    <recommendedName>
        <fullName evidence="6">2-desacetyl-2-hydroxyethyl bacteriochlorophyllide A dehydrogenase</fullName>
    </recommendedName>
</protein>
<evidence type="ECO:0000259" key="2">
    <source>
        <dbReference type="Pfam" id="PF00107"/>
    </source>
</evidence>
<dbReference type="Proteomes" id="UP000295632">
    <property type="component" value="Unassembled WGS sequence"/>
</dbReference>
<dbReference type="AlphaFoldDB" id="A0A4V3D4K3"/>
<dbReference type="RefSeq" id="WP_133581599.1">
    <property type="nucleotide sequence ID" value="NZ_SNYJ01000017.1"/>
</dbReference>
<evidence type="ECO:0008006" key="6">
    <source>
        <dbReference type="Google" id="ProtNLM"/>
    </source>
</evidence>
<accession>A0A4V3D4K3</accession>
<dbReference type="SUPFAM" id="SSF51735">
    <property type="entry name" value="NAD(P)-binding Rossmann-fold domains"/>
    <property type="match status" value="1"/>
</dbReference>
<dbReference type="Gene3D" id="3.90.180.10">
    <property type="entry name" value="Medium-chain alcohol dehydrogenases, catalytic domain"/>
    <property type="match status" value="1"/>
</dbReference>
<keyword evidence="1" id="KW-0560">Oxidoreductase</keyword>
<dbReference type="InterPro" id="IPR036291">
    <property type="entry name" value="NAD(P)-bd_dom_sf"/>
</dbReference>
<dbReference type="Pfam" id="PF00107">
    <property type="entry name" value="ADH_zinc_N"/>
    <property type="match status" value="1"/>
</dbReference>
<dbReference type="CDD" id="cd08261">
    <property type="entry name" value="Zn_ADH7"/>
    <property type="match status" value="1"/>
</dbReference>
<evidence type="ECO:0000259" key="3">
    <source>
        <dbReference type="Pfam" id="PF08240"/>
    </source>
</evidence>
<dbReference type="InterPro" id="IPR013149">
    <property type="entry name" value="ADH-like_C"/>
</dbReference>
<keyword evidence="5" id="KW-1185">Reference proteome</keyword>
<dbReference type="InterPro" id="IPR011032">
    <property type="entry name" value="GroES-like_sf"/>
</dbReference>
<dbReference type="PANTHER" id="PTHR43401">
    <property type="entry name" value="L-THREONINE 3-DEHYDROGENASE"/>
    <property type="match status" value="1"/>
</dbReference>
<dbReference type="GO" id="GO:0016491">
    <property type="term" value="F:oxidoreductase activity"/>
    <property type="evidence" value="ECO:0007669"/>
    <property type="project" value="UniProtKB-KW"/>
</dbReference>
<gene>
    <name evidence="4" type="ORF">EV213_11721</name>
</gene>
<comment type="caution">
    <text evidence="4">The sequence shown here is derived from an EMBL/GenBank/DDBJ whole genome shotgun (WGS) entry which is preliminary data.</text>
</comment>
<dbReference type="SUPFAM" id="SSF50129">
    <property type="entry name" value="GroES-like"/>
    <property type="match status" value="1"/>
</dbReference>
<dbReference type="OrthoDB" id="9770238at2"/>
<reference evidence="4 5" key="1">
    <citation type="submission" date="2019-03" db="EMBL/GenBank/DDBJ databases">
        <title>Genomic Encyclopedia of Type Strains, Phase IV (KMG-IV): sequencing the most valuable type-strain genomes for metagenomic binning, comparative biology and taxonomic classification.</title>
        <authorList>
            <person name="Goeker M."/>
        </authorList>
    </citation>
    <scope>NUCLEOTIDE SEQUENCE [LARGE SCALE GENOMIC DNA]</scope>
    <source>
        <strain evidence="4 5">DSM 28697</strain>
    </source>
</reference>
<feature type="domain" description="Alcohol dehydrogenase-like N-terminal" evidence="3">
    <location>
        <begin position="27"/>
        <end position="133"/>
    </location>
</feature>
<dbReference type="EMBL" id="SNYJ01000017">
    <property type="protein sequence ID" value="TDQ36557.1"/>
    <property type="molecule type" value="Genomic_DNA"/>
</dbReference>
<feature type="domain" description="Alcohol dehydrogenase-like C-terminal" evidence="2">
    <location>
        <begin position="175"/>
        <end position="302"/>
    </location>
</feature>